<keyword evidence="3" id="KW-1185">Reference proteome</keyword>
<sequence length="682" mass="75933">MPNQQMWDSPTYKTYLAYVTGAASPKMERKLKKLASLSKKKAFKKAPAKAKRSKGLELISDAQLKKAFKKSKRETNIYQACGSTEGANFKTKVLVELKGKSIDTSKGSGLKQGFPMCPKLILLKASMNLRVTVEMKMQMINKVMMKEQNYVPTDDESNDEINDVTEEDYEGINEELYGDVNVSLTDVKPADKEKDDEEMSIAGHVNVNQEGAGNQVKDDAHATQKTEVPLPSSSISSGYAAKFLNFDNIPPTDTEVVSMLDINVQNEVPHTSSLLTIPVFVIPKQNVINQSETVTTTPGPTISSLFSSLNPAIQQIAPIATPTTTQATTSTTVVPNSETLNALHQITVDLEKDVKEIKDVDNSTKVISTIKSEARNVVKEYLGSSLDDALHKVLRRNYTDIIKEHYIPAEINRKQDDTDKDEGPSARSDQGLKRQKTSKDTKPSKKAKSTESSKGTSKSQPKSTSKSAQVEETVCEAGDTQGPQNLREDTERPPTPDPEWNKDFGVFVMNRLQISELIQDIVEGPAYNILKDWNKPKGDRYPFDLSKPLPLVMSGNRQIISVDYLFNNDLSYLQGGSTDRTYTTSLTKTKVVKYDLPRIEDMLKNGMVMVILRIEVRRSDQLINLIGDVTVHLAASLRMFTRCIVIQKRMEDLQLGIESYQKKLNISRPMTHKAGITDAKII</sequence>
<accession>A0ABQ5J798</accession>
<evidence type="ECO:0000256" key="1">
    <source>
        <dbReference type="SAM" id="MobiDB-lite"/>
    </source>
</evidence>
<dbReference type="Proteomes" id="UP001151760">
    <property type="component" value="Unassembled WGS sequence"/>
</dbReference>
<protein>
    <submittedName>
        <fullName evidence="2">Uncharacterized protein</fullName>
    </submittedName>
</protein>
<dbReference type="EMBL" id="BQNB010021607">
    <property type="protein sequence ID" value="GJU08176.1"/>
    <property type="molecule type" value="Genomic_DNA"/>
</dbReference>
<feature type="compositionally biased region" description="Basic and acidic residues" evidence="1">
    <location>
        <begin position="412"/>
        <end position="424"/>
    </location>
</feature>
<reference evidence="2" key="2">
    <citation type="submission" date="2022-01" db="EMBL/GenBank/DDBJ databases">
        <authorList>
            <person name="Yamashiro T."/>
            <person name="Shiraishi A."/>
            <person name="Satake H."/>
            <person name="Nakayama K."/>
        </authorList>
    </citation>
    <scope>NUCLEOTIDE SEQUENCE</scope>
</reference>
<gene>
    <name evidence="2" type="ORF">Tco_1124606</name>
</gene>
<feature type="region of interest" description="Disordered" evidence="1">
    <location>
        <begin position="206"/>
        <end position="232"/>
    </location>
</feature>
<name>A0ABQ5J798_9ASTR</name>
<feature type="compositionally biased region" description="Low complexity" evidence="1">
    <location>
        <begin position="452"/>
        <end position="467"/>
    </location>
</feature>
<evidence type="ECO:0000313" key="3">
    <source>
        <dbReference type="Proteomes" id="UP001151760"/>
    </source>
</evidence>
<feature type="compositionally biased region" description="Basic and acidic residues" evidence="1">
    <location>
        <begin position="486"/>
        <end position="501"/>
    </location>
</feature>
<evidence type="ECO:0000313" key="2">
    <source>
        <dbReference type="EMBL" id="GJU08176.1"/>
    </source>
</evidence>
<proteinExistence type="predicted"/>
<feature type="region of interest" description="Disordered" evidence="1">
    <location>
        <begin position="412"/>
        <end position="501"/>
    </location>
</feature>
<reference evidence="2" key="1">
    <citation type="journal article" date="2022" name="Int. J. Mol. Sci.">
        <title>Draft Genome of Tanacetum Coccineum: Genomic Comparison of Closely Related Tanacetum-Family Plants.</title>
        <authorList>
            <person name="Yamashiro T."/>
            <person name="Shiraishi A."/>
            <person name="Nakayama K."/>
            <person name="Satake H."/>
        </authorList>
    </citation>
    <scope>NUCLEOTIDE SEQUENCE</scope>
</reference>
<organism evidence="2 3">
    <name type="scientific">Tanacetum coccineum</name>
    <dbReference type="NCBI Taxonomy" id="301880"/>
    <lineage>
        <taxon>Eukaryota</taxon>
        <taxon>Viridiplantae</taxon>
        <taxon>Streptophyta</taxon>
        <taxon>Embryophyta</taxon>
        <taxon>Tracheophyta</taxon>
        <taxon>Spermatophyta</taxon>
        <taxon>Magnoliopsida</taxon>
        <taxon>eudicotyledons</taxon>
        <taxon>Gunneridae</taxon>
        <taxon>Pentapetalae</taxon>
        <taxon>asterids</taxon>
        <taxon>campanulids</taxon>
        <taxon>Asterales</taxon>
        <taxon>Asteraceae</taxon>
        <taxon>Asteroideae</taxon>
        <taxon>Anthemideae</taxon>
        <taxon>Anthemidinae</taxon>
        <taxon>Tanacetum</taxon>
    </lineage>
</organism>
<feature type="compositionally biased region" description="Basic and acidic residues" evidence="1">
    <location>
        <begin position="437"/>
        <end position="451"/>
    </location>
</feature>
<comment type="caution">
    <text evidence="2">The sequence shown here is derived from an EMBL/GenBank/DDBJ whole genome shotgun (WGS) entry which is preliminary data.</text>
</comment>